<proteinExistence type="predicted"/>
<accession>A0ABX6QLZ6</accession>
<dbReference type="InterPro" id="IPR049748">
    <property type="entry name" value="HPE1-like_N_CxxC"/>
</dbReference>
<keyword evidence="1" id="KW-0732">Signal</keyword>
<evidence type="ECO:0008006" key="4">
    <source>
        <dbReference type="Google" id="ProtNLM"/>
    </source>
</evidence>
<name>A0ABX6QLZ6_9HYPH</name>
<reference evidence="2 3" key="1">
    <citation type="submission" date="2020-06" db="EMBL/GenBank/DDBJ databases">
        <title>Genome sequence of Rhizobium sp strain ADMK78.</title>
        <authorList>
            <person name="Rahi P."/>
        </authorList>
    </citation>
    <scope>NUCLEOTIDE SEQUENCE [LARGE SCALE GENOMIC DNA]</scope>
    <source>
        <strain evidence="2 3">ADMK78</strain>
    </source>
</reference>
<gene>
    <name evidence="2" type="ORF">FE840_008440</name>
</gene>
<sequence length="150" mass="15763">MRHLVLTLTLVATASPALASSIEFVTGLEAETRSVITRSCADCPPPVENNTLTYVVPSLEIGEQSAEVVSVDGEQKIKRIESWLGGSPVVVVTSAKGWETTGSMILARGSKTDLGIDEKATTAAVEPMAPEGIVLQGTAPDVAGFELRLR</sequence>
<feature type="chain" id="PRO_5046012333" description="Secreted protein" evidence="1">
    <location>
        <begin position="20"/>
        <end position="150"/>
    </location>
</feature>
<protein>
    <recommendedName>
        <fullName evidence="4">Secreted protein</fullName>
    </recommendedName>
</protein>
<organism evidence="2 3">
    <name type="scientific">Peteryoungia desertarenae</name>
    <dbReference type="NCBI Taxonomy" id="1813451"/>
    <lineage>
        <taxon>Bacteria</taxon>
        <taxon>Pseudomonadati</taxon>
        <taxon>Pseudomonadota</taxon>
        <taxon>Alphaproteobacteria</taxon>
        <taxon>Hyphomicrobiales</taxon>
        <taxon>Rhizobiaceae</taxon>
        <taxon>Peteryoungia</taxon>
    </lineage>
</organism>
<evidence type="ECO:0000313" key="3">
    <source>
        <dbReference type="Proteomes" id="UP000308530"/>
    </source>
</evidence>
<keyword evidence="3" id="KW-1185">Reference proteome</keyword>
<feature type="signal peptide" evidence="1">
    <location>
        <begin position="1"/>
        <end position="19"/>
    </location>
</feature>
<evidence type="ECO:0000313" key="2">
    <source>
        <dbReference type="EMBL" id="QLF69569.1"/>
    </source>
</evidence>
<dbReference type="Proteomes" id="UP000308530">
    <property type="component" value="Chromosome"/>
</dbReference>
<dbReference type="NCBIfam" id="NF041110">
    <property type="entry name" value="HPE1_fam_CxxC"/>
    <property type="match status" value="1"/>
</dbReference>
<dbReference type="EMBL" id="CP058350">
    <property type="protein sequence ID" value="QLF69569.1"/>
    <property type="molecule type" value="Genomic_DNA"/>
</dbReference>
<dbReference type="RefSeq" id="WP_138285300.1">
    <property type="nucleotide sequence ID" value="NZ_CP058350.1"/>
</dbReference>
<evidence type="ECO:0000256" key="1">
    <source>
        <dbReference type="SAM" id="SignalP"/>
    </source>
</evidence>